<proteinExistence type="inferred from homology"/>
<evidence type="ECO:0000256" key="4">
    <source>
        <dbReference type="SAM" id="SignalP"/>
    </source>
</evidence>
<dbReference type="AlphaFoldDB" id="A0A271KCC7"/>
<evidence type="ECO:0000313" key="6">
    <source>
        <dbReference type="Proteomes" id="UP000215931"/>
    </source>
</evidence>
<evidence type="ECO:0000256" key="3">
    <source>
        <dbReference type="ARBA" id="ARBA00022764"/>
    </source>
</evidence>
<evidence type="ECO:0000256" key="2">
    <source>
        <dbReference type="ARBA" id="ARBA00008520"/>
    </source>
</evidence>
<keyword evidence="6" id="KW-1185">Reference proteome</keyword>
<keyword evidence="4" id="KW-0732">Signal</keyword>
<dbReference type="Pfam" id="PF13416">
    <property type="entry name" value="SBP_bac_8"/>
    <property type="match status" value="1"/>
</dbReference>
<dbReference type="InterPro" id="IPR006059">
    <property type="entry name" value="SBP"/>
</dbReference>
<dbReference type="Proteomes" id="UP000215931">
    <property type="component" value="Unassembled WGS sequence"/>
</dbReference>
<protein>
    <submittedName>
        <fullName evidence="5">ABC transporter substrate-binding protein</fullName>
    </submittedName>
</protein>
<dbReference type="OrthoDB" id="7532544at2"/>
<name>A0A271KCC7_9HYPH</name>
<dbReference type="SUPFAM" id="SSF53850">
    <property type="entry name" value="Periplasmic binding protein-like II"/>
    <property type="match status" value="1"/>
</dbReference>
<dbReference type="InterPro" id="IPR050490">
    <property type="entry name" value="Bact_solute-bd_prot1"/>
</dbReference>
<keyword evidence="3" id="KW-0574">Periplasm</keyword>
<accession>A0A271KCC7</accession>
<sequence length="497" mass="54222">MYHVGKVLSPLLLGAMAMAGVAASGPAAAQKMYDGVTVRIMTRPGPVIAQRLVERGKEFTEMTGAKIEVAEVPFAELFQKLLTDWATGTNSIDVGVFASSWAPEYVDAGLLQDLTDYVAKDTKIEINDIAPFFREYNQKVGGKTYLITVDGDFQMVYYRKDILDQMGLKPPRTWDEYHAVAAATDGKDLNGDGTPDFGSCMFKKRNAQSYFAIMSIAAAYVQTQGTSEGMFFDPATMKPLVNNEAWAEAFKIYKKNGEYGPPDELNHDIGDTRALVTTGRCALAIDWGDIGPLSLDPGGEAIKNKMGATVMMGTKKVLDKATGKLVDCDATRCPHAIDGINYSPFAAFGGWTGGINAKADDKVKQAGYDFLSYMNQAAQSNVDVTIGWTGYNPYRNSQLDNLEPWIKAGFTEESAKNYLGAIKDSLNNPNMASDLKIPGTAEYQGVVLDRELARFLAGEITAEEAVANVETGWEEITERFGRDEQKNLYKASLGITN</sequence>
<reference evidence="5 6" key="1">
    <citation type="submission" date="2017-08" db="EMBL/GenBank/DDBJ databases">
        <title>Mesorhizobium wenxinae sp. nov., a novel rhizobial species isolated from root nodules of chickpea (Cicer arietinum L.).</title>
        <authorList>
            <person name="Zhang J."/>
        </authorList>
    </citation>
    <scope>NUCLEOTIDE SEQUENCE [LARGE SCALE GENOMIC DNA]</scope>
    <source>
        <strain evidence="6">WYCCWR 10019</strain>
    </source>
</reference>
<comment type="caution">
    <text evidence="5">The sequence shown here is derived from an EMBL/GenBank/DDBJ whole genome shotgun (WGS) entry which is preliminary data.</text>
</comment>
<organism evidence="5 6">
    <name type="scientific">Mesorhizobium wenxiniae</name>
    <dbReference type="NCBI Taxonomy" id="2014805"/>
    <lineage>
        <taxon>Bacteria</taxon>
        <taxon>Pseudomonadati</taxon>
        <taxon>Pseudomonadota</taxon>
        <taxon>Alphaproteobacteria</taxon>
        <taxon>Hyphomicrobiales</taxon>
        <taxon>Phyllobacteriaceae</taxon>
        <taxon>Mesorhizobium</taxon>
    </lineage>
</organism>
<dbReference type="PANTHER" id="PTHR43649:SF12">
    <property type="entry name" value="DIACETYLCHITOBIOSE BINDING PROTEIN DASA"/>
    <property type="match status" value="1"/>
</dbReference>
<dbReference type="PANTHER" id="PTHR43649">
    <property type="entry name" value="ARABINOSE-BINDING PROTEIN-RELATED"/>
    <property type="match status" value="1"/>
</dbReference>
<dbReference type="EMBL" id="NPKH01000026">
    <property type="protein sequence ID" value="PAP93423.1"/>
    <property type="molecule type" value="Genomic_DNA"/>
</dbReference>
<dbReference type="Gene3D" id="3.40.190.10">
    <property type="entry name" value="Periplasmic binding protein-like II"/>
    <property type="match status" value="2"/>
</dbReference>
<feature type="signal peptide" evidence="4">
    <location>
        <begin position="1"/>
        <end position="22"/>
    </location>
</feature>
<gene>
    <name evidence="5" type="ORF">CIT31_21870</name>
</gene>
<comment type="subcellular location">
    <subcellularLocation>
        <location evidence="1">Periplasm</location>
    </subcellularLocation>
</comment>
<comment type="similarity">
    <text evidence="2">Belongs to the bacterial solute-binding protein 1 family.</text>
</comment>
<evidence type="ECO:0000313" key="5">
    <source>
        <dbReference type="EMBL" id="PAP93423.1"/>
    </source>
</evidence>
<evidence type="ECO:0000256" key="1">
    <source>
        <dbReference type="ARBA" id="ARBA00004418"/>
    </source>
</evidence>
<dbReference type="GO" id="GO:0042597">
    <property type="term" value="C:periplasmic space"/>
    <property type="evidence" value="ECO:0007669"/>
    <property type="project" value="UniProtKB-SubCell"/>
</dbReference>
<feature type="chain" id="PRO_5012899402" evidence="4">
    <location>
        <begin position="23"/>
        <end position="497"/>
    </location>
</feature>